<comment type="caution">
    <text evidence="3">The sequence shown here is derived from an EMBL/GenBank/DDBJ whole genome shotgun (WGS) entry which is preliminary data.</text>
</comment>
<dbReference type="OrthoDB" id="2637653at2759"/>
<keyword evidence="4" id="KW-1185">Reference proteome</keyword>
<evidence type="ECO:0000313" key="4">
    <source>
        <dbReference type="Proteomes" id="UP000724874"/>
    </source>
</evidence>
<keyword evidence="1" id="KW-1133">Transmembrane helix</keyword>
<evidence type="ECO:0000259" key="2">
    <source>
        <dbReference type="Pfam" id="PF20151"/>
    </source>
</evidence>
<proteinExistence type="predicted"/>
<accession>A0A9P5NLA6</accession>
<feature type="transmembrane region" description="Helical" evidence="1">
    <location>
        <begin position="70"/>
        <end position="94"/>
    </location>
</feature>
<protein>
    <recommendedName>
        <fullName evidence="2">DUF6533 domain-containing protein</fullName>
    </recommendedName>
</protein>
<keyword evidence="1" id="KW-0472">Membrane</keyword>
<evidence type="ECO:0000313" key="3">
    <source>
        <dbReference type="EMBL" id="KAF8892827.1"/>
    </source>
</evidence>
<feature type="domain" description="DUF6533" evidence="2">
    <location>
        <begin position="23"/>
        <end position="65"/>
    </location>
</feature>
<sequence>MENGLPATGKPNTLFLDAVGFMSFAAVAAQSWDLMVSFSDEVEYLWRGRFRFTKALYFSSRYGLLVMQTIYVYKAIAAQVALKVIEMILLIRVYALYNQSFKAKRLLLAVFIITTTLELIGGSMADLEVFVNSIGAGICQFLQNSCLAGQEDSADVVDVEGGCVLLGVMITYEIIRNIYFKNGNARGIGNAAFAWYLALFSIAGSRLILNMRKLAFKHRSMLRRGYGSESGASDDESVCLTSLHDI</sequence>
<feature type="transmembrane region" description="Helical" evidence="1">
    <location>
        <begin position="12"/>
        <end position="32"/>
    </location>
</feature>
<dbReference type="Pfam" id="PF20151">
    <property type="entry name" value="DUF6533"/>
    <property type="match status" value="1"/>
</dbReference>
<dbReference type="Proteomes" id="UP000724874">
    <property type="component" value="Unassembled WGS sequence"/>
</dbReference>
<feature type="transmembrane region" description="Helical" evidence="1">
    <location>
        <begin position="106"/>
        <end position="125"/>
    </location>
</feature>
<dbReference type="InterPro" id="IPR045340">
    <property type="entry name" value="DUF6533"/>
</dbReference>
<dbReference type="AlphaFoldDB" id="A0A9P5NLA6"/>
<keyword evidence="1" id="KW-0812">Transmembrane</keyword>
<evidence type="ECO:0000256" key="1">
    <source>
        <dbReference type="SAM" id="Phobius"/>
    </source>
</evidence>
<feature type="transmembrane region" description="Helical" evidence="1">
    <location>
        <begin position="188"/>
        <end position="209"/>
    </location>
</feature>
<name>A0A9P5NLA6_GYMJU</name>
<gene>
    <name evidence="3" type="ORF">CPB84DRAFT_1748719</name>
</gene>
<dbReference type="EMBL" id="JADNYJ010000068">
    <property type="protein sequence ID" value="KAF8892827.1"/>
    <property type="molecule type" value="Genomic_DNA"/>
</dbReference>
<organism evidence="3 4">
    <name type="scientific">Gymnopilus junonius</name>
    <name type="common">Spectacular rustgill mushroom</name>
    <name type="synonym">Gymnopilus spectabilis subsp. junonius</name>
    <dbReference type="NCBI Taxonomy" id="109634"/>
    <lineage>
        <taxon>Eukaryota</taxon>
        <taxon>Fungi</taxon>
        <taxon>Dikarya</taxon>
        <taxon>Basidiomycota</taxon>
        <taxon>Agaricomycotina</taxon>
        <taxon>Agaricomycetes</taxon>
        <taxon>Agaricomycetidae</taxon>
        <taxon>Agaricales</taxon>
        <taxon>Agaricineae</taxon>
        <taxon>Hymenogastraceae</taxon>
        <taxon>Gymnopilus</taxon>
    </lineage>
</organism>
<reference evidence="3" key="1">
    <citation type="submission" date="2020-11" db="EMBL/GenBank/DDBJ databases">
        <authorList>
            <consortium name="DOE Joint Genome Institute"/>
            <person name="Ahrendt S."/>
            <person name="Riley R."/>
            <person name="Andreopoulos W."/>
            <person name="LaButti K."/>
            <person name="Pangilinan J."/>
            <person name="Ruiz-duenas F.J."/>
            <person name="Barrasa J.M."/>
            <person name="Sanchez-Garcia M."/>
            <person name="Camarero S."/>
            <person name="Miyauchi S."/>
            <person name="Serrano A."/>
            <person name="Linde D."/>
            <person name="Babiker R."/>
            <person name="Drula E."/>
            <person name="Ayuso-Fernandez I."/>
            <person name="Pacheco R."/>
            <person name="Padilla G."/>
            <person name="Ferreira P."/>
            <person name="Barriuso J."/>
            <person name="Kellner H."/>
            <person name="Castanera R."/>
            <person name="Alfaro M."/>
            <person name="Ramirez L."/>
            <person name="Pisabarro A.G."/>
            <person name="Kuo A."/>
            <person name="Tritt A."/>
            <person name="Lipzen A."/>
            <person name="He G."/>
            <person name="Yan M."/>
            <person name="Ng V."/>
            <person name="Cullen D."/>
            <person name="Martin F."/>
            <person name="Rosso M.-N."/>
            <person name="Henrissat B."/>
            <person name="Hibbett D."/>
            <person name="Martinez A.T."/>
            <person name="Grigoriev I.V."/>
        </authorList>
    </citation>
    <scope>NUCLEOTIDE SEQUENCE</scope>
    <source>
        <strain evidence="3">AH 44721</strain>
    </source>
</reference>